<accession>A0A7S4AEQ4</accession>
<dbReference type="InterPro" id="IPR011057">
    <property type="entry name" value="Mss4-like_sf"/>
</dbReference>
<dbReference type="SUPFAM" id="SSF51316">
    <property type="entry name" value="Mss4-like"/>
    <property type="match status" value="1"/>
</dbReference>
<keyword evidence="1" id="KW-0732">Signal</keyword>
<evidence type="ECO:0000313" key="2">
    <source>
        <dbReference type="EMBL" id="CAE0713165.1"/>
    </source>
</evidence>
<reference evidence="2" key="1">
    <citation type="submission" date="2021-01" db="EMBL/GenBank/DDBJ databases">
        <authorList>
            <person name="Corre E."/>
            <person name="Pelletier E."/>
            <person name="Niang G."/>
            <person name="Scheremetjew M."/>
            <person name="Finn R."/>
            <person name="Kale V."/>
            <person name="Holt S."/>
            <person name="Cochrane G."/>
            <person name="Meng A."/>
            <person name="Brown T."/>
            <person name="Cohen L."/>
        </authorList>
    </citation>
    <scope>NUCLEOTIDE SEQUENCE</scope>
    <source>
        <strain evidence="2">10249 10 AB</strain>
    </source>
</reference>
<dbReference type="AlphaFoldDB" id="A0A7S4AEQ4"/>
<sequence length="225" mass="24279">MKLLFPVFSSLLLLQEGAAFGVQPNNGSKTPTTTTSRNEFLQLTSAAAFASVMGVSMAAAENAMAIEFGGKIVFGEEEIMKPKEHGTSAAPVQENLLYGANNKLADKVCSFNRHFAENGGYFISTSFEDQVLAAKGPITFYDSVTGKPLFVAPINRSAEQFITESEVHGWPSFRDDEVVWENVRVLKKSGETVSADGTHLGHNLPDRSGNRYCINLVSIAGNPIA</sequence>
<evidence type="ECO:0008006" key="3">
    <source>
        <dbReference type="Google" id="ProtNLM"/>
    </source>
</evidence>
<protein>
    <recommendedName>
        <fullName evidence="3">Peptide-methionine (R)-S-oxide reductase</fullName>
    </recommendedName>
</protein>
<evidence type="ECO:0000256" key="1">
    <source>
        <dbReference type="SAM" id="SignalP"/>
    </source>
</evidence>
<feature type="chain" id="PRO_5030751455" description="Peptide-methionine (R)-S-oxide reductase" evidence="1">
    <location>
        <begin position="20"/>
        <end position="225"/>
    </location>
</feature>
<gene>
    <name evidence="2" type="ORF">PAUS00366_LOCUS5917</name>
</gene>
<name>A0A7S4AEQ4_9STRA</name>
<dbReference type="EMBL" id="HBIX01007622">
    <property type="protein sequence ID" value="CAE0713165.1"/>
    <property type="molecule type" value="Transcribed_RNA"/>
</dbReference>
<organism evidence="2">
    <name type="scientific">Pseudo-nitzschia australis</name>
    <dbReference type="NCBI Taxonomy" id="44445"/>
    <lineage>
        <taxon>Eukaryota</taxon>
        <taxon>Sar</taxon>
        <taxon>Stramenopiles</taxon>
        <taxon>Ochrophyta</taxon>
        <taxon>Bacillariophyta</taxon>
        <taxon>Bacillariophyceae</taxon>
        <taxon>Bacillariophycidae</taxon>
        <taxon>Bacillariales</taxon>
        <taxon>Bacillariaceae</taxon>
        <taxon>Pseudo-nitzschia</taxon>
    </lineage>
</organism>
<dbReference type="Gene3D" id="2.170.150.20">
    <property type="entry name" value="Peptide methionine sulfoxide reductase"/>
    <property type="match status" value="1"/>
</dbReference>
<proteinExistence type="predicted"/>
<feature type="signal peptide" evidence="1">
    <location>
        <begin position="1"/>
        <end position="19"/>
    </location>
</feature>